<proteinExistence type="inferred from homology"/>
<dbReference type="InterPro" id="IPR007353">
    <property type="entry name" value="DUF421"/>
</dbReference>
<dbReference type="GO" id="GO:0005886">
    <property type="term" value="C:plasma membrane"/>
    <property type="evidence" value="ECO:0007669"/>
    <property type="project" value="UniProtKB-SubCell"/>
</dbReference>
<dbReference type="Proteomes" id="UP000190061">
    <property type="component" value="Unassembled WGS sequence"/>
</dbReference>
<protein>
    <recommendedName>
        <fullName evidence="8">YetF C-terminal domain-containing protein</fullName>
    </recommendedName>
</protein>
<comment type="subcellular location">
    <subcellularLocation>
        <location evidence="1">Cell membrane</location>
        <topology evidence="1">Multi-pass membrane protein</topology>
    </subcellularLocation>
</comment>
<evidence type="ECO:0000256" key="7">
    <source>
        <dbReference type="SAM" id="Phobius"/>
    </source>
</evidence>
<comment type="similarity">
    <text evidence="2">Belongs to the UPF0702 family.</text>
</comment>
<dbReference type="STRING" id="1122188.SAMN02745674_02775"/>
<sequence length="197" mass="22338">METDFRVFEWDRLLVGLPPKLYFLEIGLKAVVVFAILLTVMRLIGKRGQQDLSPMQQMLMIALGSAAGDALLYPTVPLAYAAVILIGITLLNVGLEVAAGRWRHVRNYVESEPRVLVRDGVVDYDALKKERTTRRELYAELRMKGARSLEQVQCAILEVTGDISVFLNERQPLREDLLDYLLEPDQYSAPQTDREFG</sequence>
<evidence type="ECO:0000256" key="4">
    <source>
        <dbReference type="ARBA" id="ARBA00022692"/>
    </source>
</evidence>
<evidence type="ECO:0000313" key="9">
    <source>
        <dbReference type="EMBL" id="SKA26286.1"/>
    </source>
</evidence>
<dbReference type="OrthoDB" id="6538282at2"/>
<gene>
    <name evidence="9" type="ORF">SAMN02745674_02775</name>
</gene>
<dbReference type="EMBL" id="FUXP01000016">
    <property type="protein sequence ID" value="SKA26286.1"/>
    <property type="molecule type" value="Genomic_DNA"/>
</dbReference>
<keyword evidence="10" id="KW-1185">Reference proteome</keyword>
<dbReference type="RefSeq" id="WP_159447407.1">
    <property type="nucleotide sequence ID" value="NZ_FUXP01000016.1"/>
</dbReference>
<keyword evidence="3" id="KW-1003">Cell membrane</keyword>
<dbReference type="PANTHER" id="PTHR34582">
    <property type="entry name" value="UPF0702 TRANSMEMBRANE PROTEIN YCAP"/>
    <property type="match status" value="1"/>
</dbReference>
<feature type="transmembrane region" description="Helical" evidence="7">
    <location>
        <begin position="79"/>
        <end position="99"/>
    </location>
</feature>
<evidence type="ECO:0000313" key="10">
    <source>
        <dbReference type="Proteomes" id="UP000190061"/>
    </source>
</evidence>
<evidence type="ECO:0000256" key="3">
    <source>
        <dbReference type="ARBA" id="ARBA00022475"/>
    </source>
</evidence>
<name>A0A1T4SDR8_9GAMM</name>
<evidence type="ECO:0000256" key="5">
    <source>
        <dbReference type="ARBA" id="ARBA00022989"/>
    </source>
</evidence>
<evidence type="ECO:0000256" key="6">
    <source>
        <dbReference type="ARBA" id="ARBA00023136"/>
    </source>
</evidence>
<accession>A0A1T4SDR8</accession>
<dbReference type="Gene3D" id="3.30.240.20">
    <property type="entry name" value="bsu07140 like domains"/>
    <property type="match status" value="1"/>
</dbReference>
<dbReference type="PANTHER" id="PTHR34582:SF6">
    <property type="entry name" value="UPF0702 TRANSMEMBRANE PROTEIN YCAP"/>
    <property type="match status" value="1"/>
</dbReference>
<feature type="transmembrane region" description="Helical" evidence="7">
    <location>
        <begin position="20"/>
        <end position="45"/>
    </location>
</feature>
<feature type="domain" description="YetF C-terminal" evidence="8">
    <location>
        <begin position="101"/>
        <end position="170"/>
    </location>
</feature>
<dbReference type="InterPro" id="IPR023090">
    <property type="entry name" value="UPF0702_alpha/beta_dom_sf"/>
</dbReference>
<keyword evidence="5 7" id="KW-1133">Transmembrane helix</keyword>
<dbReference type="Pfam" id="PF04239">
    <property type="entry name" value="DUF421"/>
    <property type="match status" value="1"/>
</dbReference>
<evidence type="ECO:0000256" key="2">
    <source>
        <dbReference type="ARBA" id="ARBA00006448"/>
    </source>
</evidence>
<organism evidence="9 10">
    <name type="scientific">Lysobacter spongiicola DSM 21749</name>
    <dbReference type="NCBI Taxonomy" id="1122188"/>
    <lineage>
        <taxon>Bacteria</taxon>
        <taxon>Pseudomonadati</taxon>
        <taxon>Pseudomonadota</taxon>
        <taxon>Gammaproteobacteria</taxon>
        <taxon>Lysobacterales</taxon>
        <taxon>Lysobacteraceae</taxon>
        <taxon>Novilysobacter</taxon>
    </lineage>
</organism>
<evidence type="ECO:0000256" key="1">
    <source>
        <dbReference type="ARBA" id="ARBA00004651"/>
    </source>
</evidence>
<keyword evidence="6 7" id="KW-0472">Membrane</keyword>
<evidence type="ECO:0000259" key="8">
    <source>
        <dbReference type="Pfam" id="PF04239"/>
    </source>
</evidence>
<keyword evidence="4 7" id="KW-0812">Transmembrane</keyword>
<dbReference type="AlphaFoldDB" id="A0A1T4SDR8"/>
<reference evidence="9 10" key="1">
    <citation type="submission" date="2017-02" db="EMBL/GenBank/DDBJ databases">
        <authorList>
            <person name="Peterson S.W."/>
        </authorList>
    </citation>
    <scope>NUCLEOTIDE SEQUENCE [LARGE SCALE GENOMIC DNA]</scope>
    <source>
        <strain evidence="9 10">DSM 21749</strain>
    </source>
</reference>